<accession>A0A0E2B0W5</accession>
<evidence type="ECO:0000313" key="1">
    <source>
        <dbReference type="EMBL" id="EKO14885.1"/>
    </source>
</evidence>
<name>A0A0E2B0W5_9LEPT</name>
<evidence type="ECO:0000313" key="2">
    <source>
        <dbReference type="Proteomes" id="UP000006253"/>
    </source>
</evidence>
<comment type="caution">
    <text evidence="1">The sequence shown here is derived from an EMBL/GenBank/DDBJ whole genome shotgun (WGS) entry which is preliminary data.</text>
</comment>
<protein>
    <submittedName>
        <fullName evidence="1">Uncharacterized protein</fullName>
    </submittedName>
</protein>
<gene>
    <name evidence="1" type="ORF">LEP1GSC081_1466</name>
</gene>
<dbReference type="EMBL" id="AHMY02000051">
    <property type="protein sequence ID" value="EKO14885.1"/>
    <property type="molecule type" value="Genomic_DNA"/>
</dbReference>
<reference evidence="1 2" key="1">
    <citation type="submission" date="2012-10" db="EMBL/GenBank/DDBJ databases">
        <authorList>
            <person name="Harkins D.M."/>
            <person name="Durkin A.S."/>
            <person name="Brinkac L.M."/>
            <person name="Selengut J.D."/>
            <person name="Sanka R."/>
            <person name="DePew J."/>
            <person name="Purushe J."/>
            <person name="Peacock S.J."/>
            <person name="Thaipadungpanit J."/>
            <person name="Wuthiekanun V.W."/>
            <person name="Day N.P."/>
            <person name="Vinetz J.M."/>
            <person name="Sutton G.G."/>
            <person name="Nelson W.C."/>
            <person name="Fouts D.E."/>
        </authorList>
    </citation>
    <scope>NUCLEOTIDE SEQUENCE [LARGE SCALE GENOMIC DNA]</scope>
    <source>
        <strain evidence="1 2">H1</strain>
    </source>
</reference>
<dbReference type="AlphaFoldDB" id="A0A0E2B0W5"/>
<dbReference type="Proteomes" id="UP000006253">
    <property type="component" value="Unassembled WGS sequence"/>
</dbReference>
<sequence length="55" mass="6207">MEIKLLNSRLLKEVGKYNGDLKKIKDHLKNGAEVNCKSGEFGGRDDWGNSPFISR</sequence>
<proteinExistence type="predicted"/>
<organism evidence="1 2">
    <name type="scientific">Leptospira kirschneri str. H1</name>
    <dbReference type="NCBI Taxonomy" id="1049966"/>
    <lineage>
        <taxon>Bacteria</taxon>
        <taxon>Pseudomonadati</taxon>
        <taxon>Spirochaetota</taxon>
        <taxon>Spirochaetia</taxon>
        <taxon>Leptospirales</taxon>
        <taxon>Leptospiraceae</taxon>
        <taxon>Leptospira</taxon>
    </lineage>
</organism>